<protein>
    <submittedName>
        <fullName evidence="2">Uncharacterized protein</fullName>
    </submittedName>
</protein>
<dbReference type="EMBL" id="CAJJDN010000137">
    <property type="protein sequence ID" value="CAD8122309.1"/>
    <property type="molecule type" value="Genomic_DNA"/>
</dbReference>
<evidence type="ECO:0000313" key="2">
    <source>
        <dbReference type="EMBL" id="CAD8122311.1"/>
    </source>
</evidence>
<organism evidence="2 3">
    <name type="scientific">Paramecium sonneborni</name>
    <dbReference type="NCBI Taxonomy" id="65129"/>
    <lineage>
        <taxon>Eukaryota</taxon>
        <taxon>Sar</taxon>
        <taxon>Alveolata</taxon>
        <taxon>Ciliophora</taxon>
        <taxon>Intramacronucleata</taxon>
        <taxon>Oligohymenophorea</taxon>
        <taxon>Peniculida</taxon>
        <taxon>Parameciidae</taxon>
        <taxon>Paramecium</taxon>
    </lineage>
</organism>
<evidence type="ECO:0000313" key="3">
    <source>
        <dbReference type="Proteomes" id="UP000692954"/>
    </source>
</evidence>
<sequence length="112" mass="12893">MLQSIRNLLIDQTEFNLQDNPQGIEIMLADTNKLQPFVSTQYSIYPYFSLPIAQPKDITPQFDFLIIQSLNAQSIECRPEAPWIRRNESGVLFTDNLQQCELSQTENSSPEN</sequence>
<name>A0A8S1R2J3_9CILI</name>
<dbReference type="Proteomes" id="UP000692954">
    <property type="component" value="Unassembled WGS sequence"/>
</dbReference>
<proteinExistence type="predicted"/>
<accession>A0A8S1R2J3</accession>
<reference evidence="2" key="1">
    <citation type="submission" date="2021-01" db="EMBL/GenBank/DDBJ databases">
        <authorList>
            <consortium name="Genoscope - CEA"/>
            <person name="William W."/>
        </authorList>
    </citation>
    <scope>NUCLEOTIDE SEQUENCE</scope>
</reference>
<comment type="caution">
    <text evidence="2">The sequence shown here is derived from an EMBL/GenBank/DDBJ whole genome shotgun (WGS) entry which is preliminary data.</text>
</comment>
<dbReference type="EMBL" id="CAJJDN010000137">
    <property type="protein sequence ID" value="CAD8122311.1"/>
    <property type="molecule type" value="Genomic_DNA"/>
</dbReference>
<dbReference type="AlphaFoldDB" id="A0A8S1R2J3"/>
<keyword evidence="3" id="KW-1185">Reference proteome</keyword>
<evidence type="ECO:0000313" key="1">
    <source>
        <dbReference type="EMBL" id="CAD8122309.1"/>
    </source>
</evidence>
<gene>
    <name evidence="1" type="ORF">PSON_ATCC_30995.1.T1370131</name>
    <name evidence="2" type="ORF">PSON_ATCC_30995.1.T1370133</name>
</gene>